<dbReference type="VEuPathDB" id="FungiDB:Z519_06377"/>
<dbReference type="Gene3D" id="3.40.50.10810">
    <property type="entry name" value="Tandem AAA-ATPase domain"/>
    <property type="match status" value="1"/>
</dbReference>
<sequence length="405" mass="45039">MEQTTGFRESRLSIGHKRPAVEDVDQGATRSKKHHTLPDDHHYATNMIFDQDSFKWDSGTGISYGAREGSAVHTGLLPLIDTSTSLPPNDSWSFDGTVRLNALLCRDARKLFPNTSSTDTRCFAWIYTARGRKFQTFSASPSNYENHSSSGTSSLDLGKTRYDACFGVIVTDVISSFVPQKGNCTTPVLLRPYGNIYKLYLEDSSKYAGILELPRLHNLLQGYAFAARGYLPATPVESRITKARKAKSHILSRQCSLRIIVYGLKCEKDAVSQFLSGAGVFLQQPLVSEWEPEPEYSDRPDTVTKSLGSARRTQLLGEVVALLMKEMGLGKPLSVLALICLSLDRLNDQDICMRKDTPRATLIVTPKSTIPGWLQQIKDMFAKINCDLQYITDQTASACPRLLRI</sequence>
<evidence type="ECO:0000256" key="3">
    <source>
        <dbReference type="SAM" id="MobiDB-lite"/>
    </source>
</evidence>
<gene>
    <name evidence="5" type="ORF">Z519_06377</name>
</gene>
<keyword evidence="2" id="KW-0067">ATP-binding</keyword>
<accession>A0A0D2HNZ7</accession>
<dbReference type="OrthoDB" id="448448at2759"/>
<dbReference type="InterPro" id="IPR000330">
    <property type="entry name" value="SNF2_N"/>
</dbReference>
<keyword evidence="1" id="KW-0547">Nucleotide-binding</keyword>
<evidence type="ECO:0000313" key="6">
    <source>
        <dbReference type="Proteomes" id="UP000053789"/>
    </source>
</evidence>
<reference evidence="5" key="1">
    <citation type="submission" date="2015-01" db="EMBL/GenBank/DDBJ databases">
        <title>The Genome Sequence of Cladophialophora bantiana CBS 173.52.</title>
        <authorList>
            <consortium name="The Broad Institute Genomics Platform"/>
            <person name="Cuomo C."/>
            <person name="de Hoog S."/>
            <person name="Gorbushina A."/>
            <person name="Stielow B."/>
            <person name="Teixiera M."/>
            <person name="Abouelleil A."/>
            <person name="Chapman S.B."/>
            <person name="Priest M."/>
            <person name="Young S.K."/>
            <person name="Wortman J."/>
            <person name="Nusbaum C."/>
            <person name="Birren B."/>
        </authorList>
    </citation>
    <scope>NUCLEOTIDE SEQUENCE [LARGE SCALE GENOMIC DNA]</scope>
    <source>
        <strain evidence="5">CBS 173.52</strain>
    </source>
</reference>
<dbReference type="Proteomes" id="UP000053789">
    <property type="component" value="Unassembled WGS sequence"/>
</dbReference>
<dbReference type="HOGENOM" id="CLU_679723_0_0_1"/>
<dbReference type="RefSeq" id="XP_016619199.1">
    <property type="nucleotide sequence ID" value="XM_016764117.1"/>
</dbReference>
<evidence type="ECO:0000256" key="1">
    <source>
        <dbReference type="ARBA" id="ARBA00022741"/>
    </source>
</evidence>
<organism evidence="5 6">
    <name type="scientific">Cladophialophora bantiana (strain ATCC 10958 / CBS 173.52 / CDC B-1940 / NIH 8579)</name>
    <name type="common">Xylohypha bantiana</name>
    <dbReference type="NCBI Taxonomy" id="1442370"/>
    <lineage>
        <taxon>Eukaryota</taxon>
        <taxon>Fungi</taxon>
        <taxon>Dikarya</taxon>
        <taxon>Ascomycota</taxon>
        <taxon>Pezizomycotina</taxon>
        <taxon>Eurotiomycetes</taxon>
        <taxon>Chaetothyriomycetidae</taxon>
        <taxon>Chaetothyriales</taxon>
        <taxon>Herpotrichiellaceae</taxon>
        <taxon>Cladophialophora</taxon>
    </lineage>
</organism>
<proteinExistence type="predicted"/>
<dbReference type="Pfam" id="PF00176">
    <property type="entry name" value="SNF2-rel_dom"/>
    <property type="match status" value="1"/>
</dbReference>
<dbReference type="InterPro" id="IPR038718">
    <property type="entry name" value="SNF2-like_sf"/>
</dbReference>
<evidence type="ECO:0000259" key="4">
    <source>
        <dbReference type="Pfam" id="PF00176"/>
    </source>
</evidence>
<dbReference type="GO" id="GO:0005524">
    <property type="term" value="F:ATP binding"/>
    <property type="evidence" value="ECO:0007669"/>
    <property type="project" value="InterPro"/>
</dbReference>
<protein>
    <recommendedName>
        <fullName evidence="4">SNF2 N-terminal domain-containing protein</fullName>
    </recommendedName>
</protein>
<keyword evidence="6" id="KW-1185">Reference proteome</keyword>
<evidence type="ECO:0000313" key="5">
    <source>
        <dbReference type="EMBL" id="KIW92530.1"/>
    </source>
</evidence>
<dbReference type="EMBL" id="KN846988">
    <property type="protein sequence ID" value="KIW92530.1"/>
    <property type="molecule type" value="Genomic_DNA"/>
</dbReference>
<dbReference type="GeneID" id="27699305"/>
<evidence type="ECO:0000256" key="2">
    <source>
        <dbReference type="ARBA" id="ARBA00022840"/>
    </source>
</evidence>
<feature type="region of interest" description="Disordered" evidence="3">
    <location>
        <begin position="1"/>
        <end position="37"/>
    </location>
</feature>
<dbReference type="AlphaFoldDB" id="A0A0D2HNZ7"/>
<feature type="domain" description="SNF2 N-terminal" evidence="4">
    <location>
        <begin position="321"/>
        <end position="385"/>
    </location>
</feature>
<name>A0A0D2HNZ7_CLAB1</name>